<keyword evidence="3" id="KW-1185">Reference proteome</keyword>
<dbReference type="Gene3D" id="3.40.50.2300">
    <property type="match status" value="2"/>
</dbReference>
<dbReference type="SUPFAM" id="SSF53822">
    <property type="entry name" value="Periplasmic binding protein-like I"/>
    <property type="match status" value="1"/>
</dbReference>
<evidence type="ECO:0000256" key="1">
    <source>
        <dbReference type="SAM" id="MobiDB-lite"/>
    </source>
</evidence>
<reference evidence="2" key="1">
    <citation type="journal article" date="2014" name="Int. J. Syst. Evol. Microbiol.">
        <title>Complete genome sequence of Corynebacterium casei LMG S-19264T (=DSM 44701T), isolated from a smear-ripened cheese.</title>
        <authorList>
            <consortium name="US DOE Joint Genome Institute (JGI-PGF)"/>
            <person name="Walter F."/>
            <person name="Albersmeier A."/>
            <person name="Kalinowski J."/>
            <person name="Ruckert C."/>
        </authorList>
    </citation>
    <scope>NUCLEOTIDE SEQUENCE</scope>
    <source>
        <strain evidence="2">JCM 3091</strain>
    </source>
</reference>
<proteinExistence type="predicted"/>
<dbReference type="CDD" id="cd06268">
    <property type="entry name" value="PBP1_ABC_transporter_LIVBP-like"/>
    <property type="match status" value="1"/>
</dbReference>
<accession>A0A8J3BU99</accession>
<protein>
    <submittedName>
        <fullName evidence="2">Uncharacterized protein</fullName>
    </submittedName>
</protein>
<dbReference type="EMBL" id="BMQC01000025">
    <property type="protein sequence ID" value="GGK43361.1"/>
    <property type="molecule type" value="Genomic_DNA"/>
</dbReference>
<comment type="caution">
    <text evidence="2">The sequence shown here is derived from an EMBL/GenBank/DDBJ whole genome shotgun (WGS) entry which is preliminary data.</text>
</comment>
<dbReference type="Proteomes" id="UP000662200">
    <property type="component" value="Unassembled WGS sequence"/>
</dbReference>
<feature type="region of interest" description="Disordered" evidence="1">
    <location>
        <begin position="461"/>
        <end position="488"/>
    </location>
</feature>
<sequence length="969" mass="105625">MGRRDRWKRRFSRRFWAVDGALAEGLTGAGGAALVTALDGLLCRPYGLGRHRPLPVITLLAPESTAVDSCPGIASPLPALADRMSRRPRIPMAYLRPPAAAPVSASADSPSDEPSTVAVPNFLTPEAVLRVTLRAAIARLAKSGLSFRHVEALDRLLCHVDGVPDARGREFRNPAEAVRHLPGDGWFAAVVDAAKQPGGWASLLAVVPYLHSWWADRSPQRRWLDNYAFPGLPERGLPHLAAALAPRRRFEDVAGLLVAAFLSDLRHAYRWRRLAYPVLLVDGDAHPALVDTIAQCRMTPTPTRRQGRDRIQQDPLLVVEFRRRRSTDPQPAHSSRAAHRPLVEVWPVGEVEAELRAWRRRWAAAQPAARPWRVFLEMSAGRAATCAGAGPLTVLQNLGLPRIRRPITSVALVLLLVTASAAKVVDNSFLGCGPWWPPTNPSTRRIGGYPGECVGLTSAATPFDRSETSGTEAETVPPPGRSTEDIEGDNRDLTDVLRKITANNDRILRHEERARRYVTVVYLSAINIAGNGDDRRSTVEELRGLLIKQDQSLNARPVRILFANTGDQATYAPYAADRIVAAKDAERIVAVVGLGISLQPALDARNRLTEAGIPVIGTLVSASAFVEGASGLYHQVGPTNTRIAEAVTYRLLVMANTPAVAGKQQSGQPPRKKDVLVVYRAEAADLYSRDLAEKVQAAIQTAAMDGDFKLEPHPQEYQDDQAAAAGEKACEADLVFFGGRNNQFPAFLKGMKNAGCGAKQVVAGDSIARSVLDNDLQDYKNHVVEYVSTGTMLARRAGCQDDSTRFSAQYRDLFRKMVDAAQACKRLNDGQAMLAYDALTLIVEQLPALTPEEWTGGFSLDWLPQAWHVTAVPGAQLDHWRRLLGDRLGDASLVGLSGRLEFRPGSAAMRDKEIVVISAHGAVPMKVAAFCGTVVNPPKRADRRQRPDTSLRPQPGTRWGCKEGPPPRL</sequence>
<organism evidence="2 3">
    <name type="scientific">Pilimelia terevasa</name>
    <dbReference type="NCBI Taxonomy" id="53372"/>
    <lineage>
        <taxon>Bacteria</taxon>
        <taxon>Bacillati</taxon>
        <taxon>Actinomycetota</taxon>
        <taxon>Actinomycetes</taxon>
        <taxon>Micromonosporales</taxon>
        <taxon>Micromonosporaceae</taxon>
        <taxon>Pilimelia</taxon>
    </lineage>
</organism>
<gene>
    <name evidence="2" type="ORF">GCM10010124_40150</name>
</gene>
<name>A0A8J3BU99_9ACTN</name>
<dbReference type="InterPro" id="IPR028082">
    <property type="entry name" value="Peripla_BP_I"/>
</dbReference>
<dbReference type="RefSeq" id="WP_189115930.1">
    <property type="nucleotide sequence ID" value="NZ_BMQC01000025.1"/>
</dbReference>
<evidence type="ECO:0000313" key="3">
    <source>
        <dbReference type="Proteomes" id="UP000662200"/>
    </source>
</evidence>
<evidence type="ECO:0000313" key="2">
    <source>
        <dbReference type="EMBL" id="GGK43361.1"/>
    </source>
</evidence>
<reference evidence="2" key="2">
    <citation type="submission" date="2020-09" db="EMBL/GenBank/DDBJ databases">
        <authorList>
            <person name="Sun Q."/>
            <person name="Ohkuma M."/>
        </authorList>
    </citation>
    <scope>NUCLEOTIDE SEQUENCE</scope>
    <source>
        <strain evidence="2">JCM 3091</strain>
    </source>
</reference>
<feature type="region of interest" description="Disordered" evidence="1">
    <location>
        <begin position="937"/>
        <end position="969"/>
    </location>
</feature>
<dbReference type="AlphaFoldDB" id="A0A8J3BU99"/>